<dbReference type="eggNOG" id="ENOG502ZCFJ">
    <property type="taxonomic scope" value="Bacteria"/>
</dbReference>
<dbReference type="Pfam" id="PF13548">
    <property type="entry name" value="DUF4126"/>
    <property type="match status" value="1"/>
</dbReference>
<feature type="domain" description="DUF4126" evidence="2">
    <location>
        <begin position="32"/>
        <end position="198"/>
    </location>
</feature>
<reference evidence="4" key="1">
    <citation type="journal article" date="2011" name="MBio">
        <title>Novel metabolic attributes of the genus Cyanothece, comprising a group of unicellular nitrogen-fixing Cyanobacteria.</title>
        <authorList>
            <person name="Bandyopadhyay A."/>
            <person name="Elvitigala T."/>
            <person name="Welsh E."/>
            <person name="Stockel J."/>
            <person name="Liberton M."/>
            <person name="Min H."/>
            <person name="Sherman L.A."/>
            <person name="Pakrasi H.B."/>
        </authorList>
    </citation>
    <scope>NUCLEOTIDE SEQUENCE [LARGE SCALE GENOMIC DNA]</scope>
    <source>
        <strain evidence="4">PCC 7822</strain>
    </source>
</reference>
<keyword evidence="1" id="KW-1133">Transmembrane helix</keyword>
<dbReference type="AlphaFoldDB" id="E0UA03"/>
<evidence type="ECO:0000256" key="1">
    <source>
        <dbReference type="SAM" id="Phobius"/>
    </source>
</evidence>
<dbReference type="STRING" id="497965.Cyan7822_4277"/>
<dbReference type="KEGG" id="cyj:Cyan7822_4277"/>
<feature type="transmembrane region" description="Helical" evidence="1">
    <location>
        <begin position="128"/>
        <end position="152"/>
    </location>
</feature>
<feature type="transmembrane region" description="Helical" evidence="1">
    <location>
        <begin position="27"/>
        <end position="54"/>
    </location>
</feature>
<dbReference type="EMBL" id="CP002198">
    <property type="protein sequence ID" value="ADN16195.1"/>
    <property type="molecule type" value="Genomic_DNA"/>
</dbReference>
<keyword evidence="4" id="KW-1185">Reference proteome</keyword>
<proteinExistence type="predicted"/>
<evidence type="ECO:0000259" key="2">
    <source>
        <dbReference type="Pfam" id="PF13548"/>
    </source>
</evidence>
<evidence type="ECO:0000313" key="4">
    <source>
        <dbReference type="Proteomes" id="UP000008206"/>
    </source>
</evidence>
<accession>E0UA03</accession>
<sequence>MYMYCLSTDSDIGASSKLEKTLAGNKVMIIGLLAALSASAAAGMRIALPLLIIGLLHSQMWNQLPLLSQINPRVLLTILISWSLFELFGSKYLLGQRVLQVVEVLFSPMVGALMSLSVAHILELEFRPLWVLGMVGGLFALLLQLVQAGWFFRLRGIPIWVVCLEDILCVFLVLFAFKAPENGGLIALLLLWIAIRSSKAWRDWSKQKPPHS</sequence>
<dbReference type="InterPro" id="IPR025196">
    <property type="entry name" value="DUF4126"/>
</dbReference>
<dbReference type="HOGENOM" id="CLU_1330584_0_0_3"/>
<feature type="transmembrane region" description="Helical" evidence="1">
    <location>
        <begin position="101"/>
        <end position="122"/>
    </location>
</feature>
<evidence type="ECO:0000313" key="3">
    <source>
        <dbReference type="EMBL" id="ADN16195.1"/>
    </source>
</evidence>
<keyword evidence="1" id="KW-0812">Transmembrane</keyword>
<gene>
    <name evidence="3" type="ordered locus">Cyan7822_4277</name>
</gene>
<keyword evidence="1" id="KW-0472">Membrane</keyword>
<protein>
    <recommendedName>
        <fullName evidence="2">DUF4126 domain-containing protein</fullName>
    </recommendedName>
</protein>
<organism evidence="3 4">
    <name type="scientific">Gloeothece verrucosa (strain PCC 7822)</name>
    <name type="common">Cyanothece sp. (strain PCC 7822)</name>
    <dbReference type="NCBI Taxonomy" id="497965"/>
    <lineage>
        <taxon>Bacteria</taxon>
        <taxon>Bacillati</taxon>
        <taxon>Cyanobacteriota</taxon>
        <taxon>Cyanophyceae</taxon>
        <taxon>Oscillatoriophycideae</taxon>
        <taxon>Chroococcales</taxon>
        <taxon>Aphanothecaceae</taxon>
        <taxon>Gloeothece</taxon>
        <taxon>Gloeothece verrucosa</taxon>
    </lineage>
</organism>
<name>E0UA03_GLOV7</name>
<dbReference type="Proteomes" id="UP000008206">
    <property type="component" value="Chromosome"/>
</dbReference>